<evidence type="ECO:0000256" key="5">
    <source>
        <dbReference type="ARBA" id="ARBA00022660"/>
    </source>
</evidence>
<evidence type="ECO:0000256" key="3">
    <source>
        <dbReference type="ARBA" id="ARBA00015796"/>
    </source>
</evidence>
<comment type="subcellular location">
    <subcellularLocation>
        <location evidence="1">Mitochondrion inner membrane</location>
    </subcellularLocation>
</comment>
<evidence type="ECO:0000313" key="12">
    <source>
        <dbReference type="EMBL" id="CAD7438900.1"/>
    </source>
</evidence>
<dbReference type="GO" id="GO:0022900">
    <property type="term" value="P:electron transport chain"/>
    <property type="evidence" value="ECO:0007669"/>
    <property type="project" value="InterPro"/>
</dbReference>
<protein>
    <recommendedName>
        <fullName evidence="3">NADH dehydrogenase [ubiquinone] iron-sulfur protein 4, mitochondrial</fullName>
    </recommendedName>
</protein>
<feature type="compositionally biased region" description="Polar residues" evidence="11">
    <location>
        <begin position="298"/>
        <end position="311"/>
    </location>
</feature>
<gene>
    <name evidence="12" type="ORF">TBIB3V08_LOCUS1485</name>
</gene>
<keyword evidence="6" id="KW-0999">Mitochondrion inner membrane</keyword>
<keyword evidence="8" id="KW-0249">Electron transport</keyword>
<evidence type="ECO:0000256" key="7">
    <source>
        <dbReference type="ARBA" id="ARBA00022946"/>
    </source>
</evidence>
<dbReference type="InterPro" id="IPR006885">
    <property type="entry name" value="NADH_UbQ_FeS_4_mit-like"/>
</dbReference>
<organism evidence="12">
    <name type="scientific">Timema bartmani</name>
    <dbReference type="NCBI Taxonomy" id="61472"/>
    <lineage>
        <taxon>Eukaryota</taxon>
        <taxon>Metazoa</taxon>
        <taxon>Ecdysozoa</taxon>
        <taxon>Arthropoda</taxon>
        <taxon>Hexapoda</taxon>
        <taxon>Insecta</taxon>
        <taxon>Pterygota</taxon>
        <taxon>Neoptera</taxon>
        <taxon>Polyneoptera</taxon>
        <taxon>Phasmatodea</taxon>
        <taxon>Timematodea</taxon>
        <taxon>Timematoidea</taxon>
        <taxon>Timematidae</taxon>
        <taxon>Timema</taxon>
    </lineage>
</organism>
<evidence type="ECO:0000256" key="11">
    <source>
        <dbReference type="SAM" id="MobiDB-lite"/>
    </source>
</evidence>
<dbReference type="Pfam" id="PF04800">
    <property type="entry name" value="NDUS4"/>
    <property type="match status" value="1"/>
</dbReference>
<evidence type="ECO:0000256" key="8">
    <source>
        <dbReference type="ARBA" id="ARBA00022982"/>
    </source>
</evidence>
<evidence type="ECO:0000256" key="6">
    <source>
        <dbReference type="ARBA" id="ARBA00022792"/>
    </source>
</evidence>
<comment type="similarity">
    <text evidence="2">Belongs to the complex I NDUFS4 subunit family.</text>
</comment>
<feature type="region of interest" description="Disordered" evidence="11">
    <location>
        <begin position="298"/>
        <end position="317"/>
    </location>
</feature>
<keyword evidence="7" id="KW-0809">Transit peptide</keyword>
<keyword evidence="9" id="KW-0496">Mitochondrion</keyword>
<dbReference type="GO" id="GO:0005743">
    <property type="term" value="C:mitochondrial inner membrane"/>
    <property type="evidence" value="ECO:0007669"/>
    <property type="project" value="UniProtKB-SubCell"/>
</dbReference>
<dbReference type="EMBL" id="OD564550">
    <property type="protein sequence ID" value="CAD7438900.1"/>
    <property type="molecule type" value="Genomic_DNA"/>
</dbReference>
<evidence type="ECO:0000256" key="1">
    <source>
        <dbReference type="ARBA" id="ARBA00004273"/>
    </source>
</evidence>
<accession>A0A7R9EP90</accession>
<evidence type="ECO:0000256" key="10">
    <source>
        <dbReference type="ARBA" id="ARBA00023136"/>
    </source>
</evidence>
<dbReference type="AlphaFoldDB" id="A0A7R9EP90"/>
<reference evidence="12" key="1">
    <citation type="submission" date="2020-11" db="EMBL/GenBank/DDBJ databases">
        <authorList>
            <person name="Tran Van P."/>
        </authorList>
    </citation>
    <scope>NUCLEOTIDE SEQUENCE</scope>
</reference>
<proteinExistence type="inferred from homology"/>
<dbReference type="InterPro" id="IPR038532">
    <property type="entry name" value="NDUFS4-like_sf"/>
</dbReference>
<evidence type="ECO:0000256" key="2">
    <source>
        <dbReference type="ARBA" id="ARBA00005882"/>
    </source>
</evidence>
<keyword evidence="10" id="KW-0472">Membrane</keyword>
<evidence type="ECO:0000256" key="9">
    <source>
        <dbReference type="ARBA" id="ARBA00023128"/>
    </source>
</evidence>
<keyword evidence="4" id="KW-0813">Transport</keyword>
<keyword evidence="5" id="KW-0679">Respiratory chain</keyword>
<sequence length="317" mass="35641">MAVAKAARALKRSWEFVSEALEMPSKRARFTVGPHFHEDLPSTASQMNDVPSLDSMMNLLSPRCFPQKRHHQHEENRCPQQNKKRCLQHVAMQCTPEPPDVQELPECLNVRIFQPKTPDNHHKKGWQMDFISHCQTEWAPSGDTLSSLKLQFPTESHAISFCEKYGWQWDLERPPENHQPSYGYYQPASRKTSNLRERLEPAANLKSKVSFTGKSITTRVTEEELYTGRSMVWETPSQTALYLGNAVRPFLNLTSSRNSAADIGVAGAGATGIVSGNGVGRSFLDMYKNIDPRYRVPLSNSSTSIHASPSRSEGAIV</sequence>
<name>A0A7R9EP90_9NEOP</name>
<dbReference type="Gene3D" id="3.30.160.190">
    <property type="entry name" value="atu1810 like domain"/>
    <property type="match status" value="1"/>
</dbReference>
<evidence type="ECO:0000256" key="4">
    <source>
        <dbReference type="ARBA" id="ARBA00022448"/>
    </source>
</evidence>